<dbReference type="RefSeq" id="WP_245914228.1">
    <property type="nucleotide sequence ID" value="NZ_JBIAKZ010000007.1"/>
</dbReference>
<name>A0A2A9FZU3_9PSEU</name>
<reference evidence="1 2" key="1">
    <citation type="submission" date="2017-10" db="EMBL/GenBank/DDBJ databases">
        <title>Sequencing the genomes of 1000 actinobacteria strains.</title>
        <authorList>
            <person name="Klenk H.-P."/>
        </authorList>
    </citation>
    <scope>NUCLEOTIDE SEQUENCE [LARGE SCALE GENOMIC DNA]</scope>
    <source>
        <strain evidence="1 2">DSM 46092</strain>
    </source>
</reference>
<protein>
    <submittedName>
        <fullName evidence="1">Uncharacterized protein</fullName>
    </submittedName>
</protein>
<evidence type="ECO:0000313" key="1">
    <source>
        <dbReference type="EMBL" id="PFG56997.1"/>
    </source>
</evidence>
<dbReference type="Proteomes" id="UP000243542">
    <property type="component" value="Unassembled WGS sequence"/>
</dbReference>
<dbReference type="EMBL" id="PDJK01000001">
    <property type="protein sequence ID" value="PFG56997.1"/>
    <property type="molecule type" value="Genomic_DNA"/>
</dbReference>
<evidence type="ECO:0000313" key="2">
    <source>
        <dbReference type="Proteomes" id="UP000243542"/>
    </source>
</evidence>
<gene>
    <name evidence="1" type="ORF">ATK36_0542</name>
</gene>
<organism evidence="1 2">
    <name type="scientific">Amycolatopsis sulphurea</name>
    <dbReference type="NCBI Taxonomy" id="76022"/>
    <lineage>
        <taxon>Bacteria</taxon>
        <taxon>Bacillati</taxon>
        <taxon>Actinomycetota</taxon>
        <taxon>Actinomycetes</taxon>
        <taxon>Pseudonocardiales</taxon>
        <taxon>Pseudonocardiaceae</taxon>
        <taxon>Amycolatopsis</taxon>
    </lineage>
</organism>
<accession>A0A2A9FZU3</accession>
<dbReference type="AlphaFoldDB" id="A0A2A9FZU3"/>
<proteinExistence type="predicted"/>
<keyword evidence="2" id="KW-1185">Reference proteome</keyword>
<comment type="caution">
    <text evidence="1">The sequence shown here is derived from an EMBL/GenBank/DDBJ whole genome shotgun (WGS) entry which is preliminary data.</text>
</comment>
<sequence length="55" mass="5910">MLQKGFGYGLGGDGDFVYLDTLDRYGVIVEAIEVPAVRRPSEVLRHEGVTLATAG</sequence>